<keyword evidence="4" id="KW-0507">mRNA processing</keyword>
<accession>A0A7S4GGV0</accession>
<dbReference type="PANTHER" id="PTHR13007">
    <property type="entry name" value="PRE-MRNA SPLICING FACTOR-RELATED"/>
    <property type="match status" value="1"/>
</dbReference>
<feature type="coiled-coil region" evidence="8">
    <location>
        <begin position="146"/>
        <end position="199"/>
    </location>
</feature>
<feature type="domain" description="Pre-mRNA processing factor 4 (PRP4)-like" evidence="10">
    <location>
        <begin position="95"/>
        <end position="151"/>
    </location>
</feature>
<name>A0A7S4GGV0_9EUGL</name>
<dbReference type="GO" id="GO:0046540">
    <property type="term" value="C:U4/U6 x U5 tri-snRNP complex"/>
    <property type="evidence" value="ECO:0007669"/>
    <property type="project" value="TreeGrafter"/>
</dbReference>
<dbReference type="Gene3D" id="1.20.940.10">
    <property type="entry name" value="Functional domain of the splicing factor Prp18"/>
    <property type="match status" value="1"/>
</dbReference>
<feature type="region of interest" description="Disordered" evidence="9">
    <location>
        <begin position="1"/>
        <end position="29"/>
    </location>
</feature>
<evidence type="ECO:0000256" key="1">
    <source>
        <dbReference type="ARBA" id="ARBA00004123"/>
    </source>
</evidence>
<evidence type="ECO:0000256" key="4">
    <source>
        <dbReference type="ARBA" id="ARBA00022664"/>
    </source>
</evidence>
<dbReference type="PANTHER" id="PTHR13007:SF19">
    <property type="entry name" value="PRE-MRNA-SPLICING FACTOR 18"/>
    <property type="match status" value="1"/>
</dbReference>
<dbReference type="SUPFAM" id="SSF158230">
    <property type="entry name" value="PRP4-like"/>
    <property type="match status" value="1"/>
</dbReference>
<keyword evidence="6" id="KW-0508">mRNA splicing</keyword>
<proteinExistence type="inferred from homology"/>
<dbReference type="GO" id="GO:0005682">
    <property type="term" value="C:U5 snRNP"/>
    <property type="evidence" value="ECO:0007669"/>
    <property type="project" value="TreeGrafter"/>
</dbReference>
<evidence type="ECO:0000256" key="3">
    <source>
        <dbReference type="ARBA" id="ARBA00018242"/>
    </source>
</evidence>
<reference evidence="11" key="1">
    <citation type="submission" date="2021-01" db="EMBL/GenBank/DDBJ databases">
        <authorList>
            <person name="Corre E."/>
            <person name="Pelletier E."/>
            <person name="Niang G."/>
            <person name="Scheremetjew M."/>
            <person name="Finn R."/>
            <person name="Kale V."/>
            <person name="Holt S."/>
            <person name="Cochrane G."/>
            <person name="Meng A."/>
            <person name="Brown T."/>
            <person name="Cohen L."/>
        </authorList>
    </citation>
    <scope>NUCLEOTIDE SEQUENCE</scope>
    <source>
        <strain evidence="11">CCMP1594</strain>
    </source>
</reference>
<dbReference type="InterPro" id="IPR014906">
    <property type="entry name" value="PRP4-like"/>
</dbReference>
<dbReference type="Pfam" id="PF02840">
    <property type="entry name" value="Prp18"/>
    <property type="match status" value="1"/>
</dbReference>
<dbReference type="SMART" id="SM00500">
    <property type="entry name" value="SFM"/>
    <property type="match status" value="1"/>
</dbReference>
<keyword evidence="5" id="KW-0747">Spliceosome</keyword>
<evidence type="ECO:0000256" key="9">
    <source>
        <dbReference type="SAM" id="MobiDB-lite"/>
    </source>
</evidence>
<evidence type="ECO:0000256" key="5">
    <source>
        <dbReference type="ARBA" id="ARBA00022728"/>
    </source>
</evidence>
<evidence type="ECO:0000313" key="11">
    <source>
        <dbReference type="EMBL" id="CAE0836745.1"/>
    </source>
</evidence>
<dbReference type="Pfam" id="PF08799">
    <property type="entry name" value="PRP4"/>
    <property type="match status" value="1"/>
</dbReference>
<dbReference type="InterPro" id="IPR036285">
    <property type="entry name" value="PRP4-like_sf"/>
</dbReference>
<evidence type="ECO:0000256" key="7">
    <source>
        <dbReference type="ARBA" id="ARBA00023242"/>
    </source>
</evidence>
<evidence type="ECO:0000256" key="8">
    <source>
        <dbReference type="SAM" id="Coils"/>
    </source>
</evidence>
<sequence>MSAWNQLKQKLSEKSATVARQGPKYRKRSDIEAERVERYLKEQAEDKKRQEENRLKRLAELREIKKPVEPAPAATAEVEELPVHEELETDGASAMSAVEVTKRLRVIGEPIRLFGETDHDRWLRLRQLQLTGNYDMLVEQGRNVFADDLKRHEEEASRRAAEDNKEDEEEVKEREAQVLAKMEADYKEITDGIAKAQEKGGQREDFVGCIFKKCLKAWEIQLQKRPQAEKMTAQGRHAWAFFNQTQNFINPLFDALSGRTLAPAILLPLVTICENIEAREYVRANEWYMKLAIGNSAWPMGVTSVGIHERAATEAIFCGKVAHILNNETQRKYIQGVKRLMTQAQVLFPTDPSKSVW</sequence>
<evidence type="ECO:0000256" key="2">
    <source>
        <dbReference type="ARBA" id="ARBA00008137"/>
    </source>
</evidence>
<keyword evidence="7" id="KW-0539">Nucleus</keyword>
<keyword evidence="8" id="KW-0175">Coiled coil</keyword>
<gene>
    <name evidence="11" type="ORF">EGYM00163_LOCUS48109</name>
</gene>
<dbReference type="InterPro" id="IPR004098">
    <property type="entry name" value="Prp18"/>
</dbReference>
<dbReference type="Gene3D" id="4.10.280.110">
    <property type="entry name" value="Pre-mRNA processing factor 4 domain"/>
    <property type="match status" value="1"/>
</dbReference>
<comment type="similarity">
    <text evidence="2">Belongs to the PRP18 family.</text>
</comment>
<organism evidence="11">
    <name type="scientific">Eutreptiella gymnastica</name>
    <dbReference type="NCBI Taxonomy" id="73025"/>
    <lineage>
        <taxon>Eukaryota</taxon>
        <taxon>Discoba</taxon>
        <taxon>Euglenozoa</taxon>
        <taxon>Euglenida</taxon>
        <taxon>Spirocuta</taxon>
        <taxon>Euglenophyceae</taxon>
        <taxon>Eutreptiales</taxon>
        <taxon>Eutreptiaceae</taxon>
        <taxon>Eutreptiella</taxon>
    </lineage>
</organism>
<dbReference type="InterPro" id="IPR039979">
    <property type="entry name" value="PRPF18"/>
</dbReference>
<dbReference type="GO" id="GO:0071021">
    <property type="term" value="C:U2-type post-spliceosomal complex"/>
    <property type="evidence" value="ECO:0007669"/>
    <property type="project" value="TreeGrafter"/>
</dbReference>
<evidence type="ECO:0000259" key="10">
    <source>
        <dbReference type="SMART" id="SM00500"/>
    </source>
</evidence>
<feature type="coiled-coil region" evidence="8">
    <location>
        <begin position="33"/>
        <end position="61"/>
    </location>
</feature>
<dbReference type="AlphaFoldDB" id="A0A7S4GGV0"/>
<dbReference type="EMBL" id="HBJA01139779">
    <property type="protein sequence ID" value="CAE0836745.1"/>
    <property type="molecule type" value="Transcribed_RNA"/>
</dbReference>
<comment type="subcellular location">
    <subcellularLocation>
        <location evidence="1">Nucleus</location>
    </subcellularLocation>
</comment>
<evidence type="ECO:0000256" key="6">
    <source>
        <dbReference type="ARBA" id="ARBA00023187"/>
    </source>
</evidence>
<dbReference type="GO" id="GO:0000350">
    <property type="term" value="P:generation of catalytic spliceosome for second transesterification step"/>
    <property type="evidence" value="ECO:0007669"/>
    <property type="project" value="TreeGrafter"/>
</dbReference>
<dbReference type="SUPFAM" id="SSF47938">
    <property type="entry name" value="Functional domain of the splicing factor Prp18"/>
    <property type="match status" value="1"/>
</dbReference>
<protein>
    <recommendedName>
        <fullName evidence="3">Pre-mRNA-splicing factor 18</fullName>
    </recommendedName>
</protein>